<dbReference type="Proteomes" id="UP000242942">
    <property type="component" value="Chromosome 4"/>
</dbReference>
<name>A0A1D3RDM1_PLAOA</name>
<dbReference type="SUPFAM" id="SSF50249">
    <property type="entry name" value="Nucleic acid-binding proteins"/>
    <property type="match status" value="1"/>
</dbReference>
<feature type="compositionally biased region" description="Basic and acidic residues" evidence="1">
    <location>
        <begin position="182"/>
        <end position="197"/>
    </location>
</feature>
<feature type="compositionally biased region" description="Basic and acidic residues" evidence="1">
    <location>
        <begin position="14"/>
        <end position="26"/>
    </location>
</feature>
<feature type="region of interest" description="Disordered" evidence="1">
    <location>
        <begin position="430"/>
        <end position="504"/>
    </location>
</feature>
<dbReference type="VEuPathDB" id="PlasmoDB:PocGH01_04027200"/>
<protein>
    <submittedName>
        <fullName evidence="2">Uncharacterized protein</fullName>
    </submittedName>
</protein>
<feature type="compositionally biased region" description="Basic and acidic residues" evidence="1">
    <location>
        <begin position="746"/>
        <end position="762"/>
    </location>
</feature>
<feature type="region of interest" description="Disordered" evidence="1">
    <location>
        <begin position="8"/>
        <end position="36"/>
    </location>
</feature>
<organism evidence="2 3">
    <name type="scientific">Plasmodium ovale</name>
    <name type="common">malaria parasite P. ovale</name>
    <dbReference type="NCBI Taxonomy" id="36330"/>
    <lineage>
        <taxon>Eukaryota</taxon>
        <taxon>Sar</taxon>
        <taxon>Alveolata</taxon>
        <taxon>Apicomplexa</taxon>
        <taxon>Aconoidasida</taxon>
        <taxon>Haemosporida</taxon>
        <taxon>Plasmodiidae</taxon>
        <taxon>Plasmodium</taxon>
        <taxon>Plasmodium (Plasmodium)</taxon>
    </lineage>
</organism>
<keyword evidence="3" id="KW-1185">Reference proteome</keyword>
<feature type="compositionally biased region" description="Basic and acidic residues" evidence="1">
    <location>
        <begin position="438"/>
        <end position="504"/>
    </location>
</feature>
<feature type="compositionally biased region" description="Basic and acidic residues" evidence="1">
    <location>
        <begin position="904"/>
        <end position="1241"/>
    </location>
</feature>
<feature type="region of interest" description="Disordered" evidence="1">
    <location>
        <begin position="890"/>
        <end position="1241"/>
    </location>
</feature>
<evidence type="ECO:0000256" key="1">
    <source>
        <dbReference type="SAM" id="MobiDB-lite"/>
    </source>
</evidence>
<feature type="region of interest" description="Disordered" evidence="1">
    <location>
        <begin position="172"/>
        <end position="197"/>
    </location>
</feature>
<evidence type="ECO:0000313" key="3">
    <source>
        <dbReference type="Proteomes" id="UP000242942"/>
    </source>
</evidence>
<sequence>MFYLYNKFKSSSTKGHDERSENRDGETNICTTSDDNTKEKKYIDGFRKEEDDDLFLLLEESTHNRENNFRETQSCEAGNKGMCDREEVDVKGVNPEYVTSDLNKQDESWMQFDVKWDEVDSYPIKMLNTNVSQEGVHYKQFDDSGDDFFKIDQENFSTFTFSTCDDTKRKSKIECSENVGQEGERNPRTGEENSERKKNGDYIDITCTVDTKNGLFENRNGEIKNLQFEGRNCEIATSLWQTEEPTQLEITRKNDNRKEKHKNESTLFFRKEEGISKKDEHEHTLFEEEISFFSLNESVEHMEVRDEINRKEKSKECLLSSGSENKKECLLSSWPEESKECPFSSGPEKNISHERTYRIINPPAGMYNCGDTHAERIDDSFNFDFEDTDSEENIKEDCQEVQKSNCQRGDVHNEECVNRKHVPWYDLKKSLSSANGGKEGEAKKTENSSRSDLERDRSELEGVRSELEKDRSELERDRSELEKDRSELEESACEHKQIELSEPEVGHESRKEVFEKRVLENKYMCEEWKSISKKHKEPNCEDNLFVKEDMEDDKQKKVFYSFHLEDEGVCRVGVENTEEEGFLFKNKEVFDMLEAVGKGDQDTFCESKEKFDIEDVAEKIEGDVILEKKEAYEMGKDGNKNEEKDFIFYMERGHTMEKVEQTNEKGDLFLEKKETFDIESIEEDREDYVECDSFEKLQLNVDGDNFKLENVSEKDHVDSVDIYEHVLREKREGTREVEEEGAGEADAEKEGEERVNKNLEKKKNERGCEDDLVRAKETNETEIDNPFGNAQVEHEKETSKWKKENVVLTLSHDGSKKDLLSFADLNNRYLHIGDNRANGCSNTLKEELNDVICSLSHEQYLRGVNYNWTKEKFEFCPNMSLTEENEIRFNDGSGNELWDEEESGKDACGKEENGKEENGKEEIGKEEIGKEEIGKEEIGKEEIGKEKIGKEESSKEEIGKEEIGKEEIGKEEIGKEEIGKEEIGKEKIGKEESSKEEIGKEEIGKEEIGKEEIGKEEIGKEEIGKEKIGKEESSKEEIGKEEIGKEEIGKEEIGKEEIGKEEIGKEKIGKEESSKEEIGKEEIGKEEIGKEEIGKEEIGKQEIGKQEIGKQEIGKEEIGKEEIGKEEIGKEEIGKEKIGKEESSKEEIYKEESSKEESSKEESSKDACDKEEIRKEESCKEEKGKEESYKEESSKDACGKEEIGKEEIGKEENGKEESCKEESSKDACGKEENGKEARHNYTNEDDINDIHNLRGIRKMAFTEDITTSKNFRDMCNGVNEEEEIVPVDAHDRETNISFGDRKQKTAALSRKKDAKEKTIGGAEKRVRRVPPSIIKPLEYEESGLEYLKALKELPPLEFLQCKDLKPFLRLFNIVLKTVHSSLLNGDFAYILAGDETGCVYVKLDVKHKEFFKVDITFMLSNCVVSVEGSHIILEMNEYSNIYLLKYNVISHVRKNINYSDAKFVTLSARRI</sequence>
<feature type="region of interest" description="Disordered" evidence="1">
    <location>
        <begin position="731"/>
        <end position="762"/>
    </location>
</feature>
<dbReference type="PANTHER" id="PTHR35001">
    <property type="entry name" value="COLLAGEN IV NC1 DOMAIN-CONTAINING PROTEIN"/>
    <property type="match status" value="1"/>
</dbReference>
<dbReference type="EMBL" id="LT594585">
    <property type="protein sequence ID" value="SCN43192.1"/>
    <property type="molecule type" value="Genomic_DNA"/>
</dbReference>
<gene>
    <name evidence="2" type="primary">PocGH01_04027200</name>
    <name evidence="2" type="ORF">POCGH01_04027200</name>
</gene>
<dbReference type="InterPro" id="IPR012340">
    <property type="entry name" value="NA-bd_OB-fold"/>
</dbReference>
<dbReference type="OrthoDB" id="372613at2759"/>
<reference evidence="2 3" key="1">
    <citation type="submission" date="2016-06" db="EMBL/GenBank/DDBJ databases">
        <authorList>
            <consortium name="Pathogen Informatics"/>
        </authorList>
    </citation>
    <scope>NUCLEOTIDE SEQUENCE [LARGE SCALE GENOMIC DNA]</scope>
    <source>
        <strain evidence="2">PocGH01</strain>
    </source>
</reference>
<evidence type="ECO:0000313" key="2">
    <source>
        <dbReference type="EMBL" id="SCN43192.1"/>
    </source>
</evidence>
<dbReference type="VEuPathDB" id="PlasmoDB:POWCR01_040022600"/>
<dbReference type="PANTHER" id="PTHR35001:SF3">
    <property type="entry name" value="RIBOSOME-BINDING PROTEIN 1"/>
    <property type="match status" value="1"/>
</dbReference>
<proteinExistence type="predicted"/>
<accession>A0A1D3RDM1</accession>
<dbReference type="VEuPathDB" id="PlasmoDB:PocGH01_13021600"/>